<dbReference type="Proteomes" id="UP000054826">
    <property type="component" value="Unassembled WGS sequence"/>
</dbReference>
<evidence type="ECO:0000259" key="4">
    <source>
        <dbReference type="PROSITE" id="PS50102"/>
    </source>
</evidence>
<dbReference type="Gene3D" id="3.30.70.330">
    <property type="match status" value="1"/>
</dbReference>
<organism evidence="5 7">
    <name type="scientific">Trichinella pseudospiralis</name>
    <name type="common">Parasitic roundworm</name>
    <dbReference type="NCBI Taxonomy" id="6337"/>
    <lineage>
        <taxon>Eukaryota</taxon>
        <taxon>Metazoa</taxon>
        <taxon>Ecdysozoa</taxon>
        <taxon>Nematoda</taxon>
        <taxon>Enoplea</taxon>
        <taxon>Dorylaimia</taxon>
        <taxon>Trichinellida</taxon>
        <taxon>Trichinellidae</taxon>
        <taxon>Trichinella</taxon>
    </lineage>
</organism>
<dbReference type="Proteomes" id="UP000054805">
    <property type="component" value="Unassembled WGS sequence"/>
</dbReference>
<evidence type="ECO:0000313" key="6">
    <source>
        <dbReference type="EMBL" id="KRZ43453.1"/>
    </source>
</evidence>
<dbReference type="GO" id="GO:0003743">
    <property type="term" value="F:translation initiation factor activity"/>
    <property type="evidence" value="ECO:0007669"/>
    <property type="project" value="UniProtKB-KW"/>
</dbReference>
<feature type="compositionally biased region" description="Polar residues" evidence="3">
    <location>
        <begin position="149"/>
        <end position="163"/>
    </location>
</feature>
<dbReference type="InterPro" id="IPR035979">
    <property type="entry name" value="RBD_domain_sf"/>
</dbReference>
<gene>
    <name evidence="5" type="primary">EIF4H</name>
    <name evidence="5" type="ORF">T4B_358</name>
    <name evidence="6" type="ORF">T4C_11626</name>
</gene>
<feature type="non-terminal residue" evidence="5">
    <location>
        <position position="1"/>
    </location>
</feature>
<dbReference type="GO" id="GO:0003723">
    <property type="term" value="F:RNA binding"/>
    <property type="evidence" value="ECO:0007669"/>
    <property type="project" value="UniProtKB-UniRule"/>
</dbReference>
<dbReference type="AlphaFoldDB" id="A0A0V1IAJ9"/>
<evidence type="ECO:0000313" key="7">
    <source>
        <dbReference type="Proteomes" id="UP000054805"/>
    </source>
</evidence>
<accession>A0A0V1IAJ9</accession>
<dbReference type="SMART" id="SM00360">
    <property type="entry name" value="RRM"/>
    <property type="match status" value="1"/>
</dbReference>
<evidence type="ECO:0000313" key="5">
    <source>
        <dbReference type="EMBL" id="KRZ19885.1"/>
    </source>
</evidence>
<proteinExistence type="predicted"/>
<feature type="region of interest" description="Disordered" evidence="3">
    <location>
        <begin position="120"/>
        <end position="225"/>
    </location>
</feature>
<dbReference type="EMBL" id="JYDS01000261">
    <property type="protein sequence ID" value="KRZ19885.1"/>
    <property type="molecule type" value="Genomic_DNA"/>
</dbReference>
<evidence type="ECO:0000313" key="8">
    <source>
        <dbReference type="Proteomes" id="UP000054826"/>
    </source>
</evidence>
<keyword evidence="5" id="KW-0648">Protein biosynthesis</keyword>
<protein>
    <submittedName>
        <fullName evidence="5">Eukaryotic translation initiation factor 4H</fullName>
    </submittedName>
</protein>
<reference evidence="7 8" key="1">
    <citation type="submission" date="2015-01" db="EMBL/GenBank/DDBJ databases">
        <title>Evolution of Trichinella species and genotypes.</title>
        <authorList>
            <person name="Korhonen P.K."/>
            <person name="Edoardo P."/>
            <person name="Giuseppe L.R."/>
            <person name="Gasser R.B."/>
        </authorList>
    </citation>
    <scope>NUCLEOTIDE SEQUENCE [LARGE SCALE GENOMIC DNA]</scope>
    <source>
        <strain evidence="6">ISS176</strain>
        <strain evidence="5">ISS588</strain>
    </source>
</reference>
<dbReference type="PANTHER" id="PTHR23236:SF11">
    <property type="entry name" value="EUKARYOTIC TRANSLATION INITIATION FACTOR 4H"/>
    <property type="match status" value="1"/>
</dbReference>
<evidence type="ECO:0000256" key="3">
    <source>
        <dbReference type="SAM" id="MobiDB-lite"/>
    </source>
</evidence>
<dbReference type="Pfam" id="PF00076">
    <property type="entry name" value="RRM_1"/>
    <property type="match status" value="1"/>
</dbReference>
<evidence type="ECO:0000256" key="2">
    <source>
        <dbReference type="PROSITE-ProRule" id="PRU00176"/>
    </source>
</evidence>
<name>A0A0V1IAJ9_TRIPS</name>
<dbReference type="PROSITE" id="PS50102">
    <property type="entry name" value="RRM"/>
    <property type="match status" value="1"/>
</dbReference>
<dbReference type="PANTHER" id="PTHR23236">
    <property type="entry name" value="EUKARYOTIC TRANSLATION INITIATION FACTOR 4B/4H"/>
    <property type="match status" value="1"/>
</dbReference>
<sequence>LLVSVSLFVMAGRYGGHSQRPFPTEPPYTAYVGNLPDSTLQSDLEGIFRNLKVTSSRLVYDRDTDHFKGFAYVEFGNPESLEMALKLDGCVCVFLQNIKHRIVMIFMQRRLRVDIAEDRKNSRGAGVRQPQRRYENSSRNEGFGRNRYNDSNGFQNQRWNNGRSFGGDREFGGGNESRPSGTANPELRPRVRNEALTSLDAILRSSVEDNPQRAKIFGEAKPREE</sequence>
<dbReference type="InterPro" id="IPR000504">
    <property type="entry name" value="RRM_dom"/>
</dbReference>
<keyword evidence="5" id="KW-0396">Initiation factor</keyword>
<feature type="domain" description="RRM" evidence="4">
    <location>
        <begin position="28"/>
        <end position="118"/>
    </location>
</feature>
<dbReference type="InterPro" id="IPR012677">
    <property type="entry name" value="Nucleotide-bd_a/b_plait_sf"/>
</dbReference>
<comment type="caution">
    <text evidence="5">The sequence shown here is derived from an EMBL/GenBank/DDBJ whole genome shotgun (WGS) entry which is preliminary data.</text>
</comment>
<feature type="compositionally biased region" description="Basic and acidic residues" evidence="3">
    <location>
        <begin position="206"/>
        <end position="225"/>
    </location>
</feature>
<feature type="compositionally biased region" description="Basic and acidic residues" evidence="3">
    <location>
        <begin position="132"/>
        <end position="148"/>
    </location>
</feature>
<evidence type="ECO:0000256" key="1">
    <source>
        <dbReference type="ARBA" id="ARBA00022884"/>
    </source>
</evidence>
<dbReference type="SUPFAM" id="SSF54928">
    <property type="entry name" value="RNA-binding domain, RBD"/>
    <property type="match status" value="1"/>
</dbReference>
<keyword evidence="7" id="KW-1185">Reference proteome</keyword>
<keyword evidence="1 2" id="KW-0694">RNA-binding</keyword>
<dbReference type="EMBL" id="JYDV01000010">
    <property type="protein sequence ID" value="KRZ43453.1"/>
    <property type="molecule type" value="Genomic_DNA"/>
</dbReference>